<dbReference type="GO" id="GO:0046872">
    <property type="term" value="F:metal ion binding"/>
    <property type="evidence" value="ECO:0007669"/>
    <property type="project" value="UniProtKB-KW"/>
</dbReference>
<dbReference type="AlphaFoldDB" id="A0A0G0IGV9"/>
<dbReference type="Proteomes" id="UP000034366">
    <property type="component" value="Unassembled WGS sequence"/>
</dbReference>
<organism evidence="3 4">
    <name type="scientific">Candidatus Woesebacteria bacterium GW2011_GWD1_38_10</name>
    <dbReference type="NCBI Taxonomy" id="1618592"/>
    <lineage>
        <taxon>Bacteria</taxon>
        <taxon>Candidatus Woeseibacteriota</taxon>
    </lineage>
</organism>
<dbReference type="GO" id="GO:0042586">
    <property type="term" value="F:peptide deformylase activity"/>
    <property type="evidence" value="ECO:0007669"/>
    <property type="project" value="UniProtKB-UniRule"/>
</dbReference>
<feature type="active site" evidence="2">
    <location>
        <position position="141"/>
    </location>
</feature>
<dbReference type="PATRIC" id="fig|1618592.3.peg.190"/>
<keyword evidence="2" id="KW-0648">Protein biosynthesis</keyword>
<comment type="function">
    <text evidence="2">Removes the formyl group from the N-terminal Met of newly synthesized proteins. Requires at least a dipeptide for an efficient rate of reaction. N-terminal L-methionine is a prerequisite for activity but the enzyme has broad specificity at other positions.</text>
</comment>
<dbReference type="PANTHER" id="PTHR10458">
    <property type="entry name" value="PEPTIDE DEFORMYLASE"/>
    <property type="match status" value="1"/>
</dbReference>
<protein>
    <recommendedName>
        <fullName evidence="2">Peptide deformylase</fullName>
        <shortName evidence="2">PDF</shortName>
        <ecNumber evidence="2">3.5.1.88</ecNumber>
    </recommendedName>
    <alternativeName>
        <fullName evidence="2">Polypeptide deformylase</fullName>
    </alternativeName>
</protein>
<evidence type="ECO:0000256" key="1">
    <source>
        <dbReference type="ARBA" id="ARBA00010759"/>
    </source>
</evidence>
<dbReference type="EC" id="3.5.1.88" evidence="2"/>
<dbReference type="NCBIfam" id="TIGR00079">
    <property type="entry name" value="pept_deformyl"/>
    <property type="match status" value="1"/>
</dbReference>
<comment type="catalytic activity">
    <reaction evidence="2">
        <text>N-terminal N-formyl-L-methionyl-[peptide] + H2O = N-terminal L-methionyl-[peptide] + formate</text>
        <dbReference type="Rhea" id="RHEA:24420"/>
        <dbReference type="Rhea" id="RHEA-COMP:10639"/>
        <dbReference type="Rhea" id="RHEA-COMP:10640"/>
        <dbReference type="ChEBI" id="CHEBI:15377"/>
        <dbReference type="ChEBI" id="CHEBI:15740"/>
        <dbReference type="ChEBI" id="CHEBI:49298"/>
        <dbReference type="ChEBI" id="CHEBI:64731"/>
        <dbReference type="EC" id="3.5.1.88"/>
    </reaction>
</comment>
<gene>
    <name evidence="2" type="primary">def</name>
    <name evidence="3" type="ORF">US67_C0008G0006</name>
</gene>
<dbReference type="CDD" id="cd00487">
    <property type="entry name" value="Pep_deformylase"/>
    <property type="match status" value="1"/>
</dbReference>
<keyword evidence="2" id="KW-0378">Hydrolase</keyword>
<feature type="binding site" evidence="2">
    <location>
        <position position="144"/>
    </location>
    <ligand>
        <name>Fe cation</name>
        <dbReference type="ChEBI" id="CHEBI:24875"/>
    </ligand>
</feature>
<dbReference type="Pfam" id="PF01327">
    <property type="entry name" value="Pep_deformylase"/>
    <property type="match status" value="1"/>
</dbReference>
<comment type="caution">
    <text evidence="3">The sequence shown here is derived from an EMBL/GenBank/DDBJ whole genome shotgun (WGS) entry which is preliminary data.</text>
</comment>
<dbReference type="NCBIfam" id="NF001159">
    <property type="entry name" value="PRK00150.1-3"/>
    <property type="match status" value="1"/>
</dbReference>
<comment type="cofactor">
    <cofactor evidence="2">
        <name>Fe(2+)</name>
        <dbReference type="ChEBI" id="CHEBI:29033"/>
    </cofactor>
    <text evidence="2">Binds 1 Fe(2+) ion.</text>
</comment>
<dbReference type="EMBL" id="LBTW01000008">
    <property type="protein sequence ID" value="KKQ50225.1"/>
    <property type="molecule type" value="Genomic_DNA"/>
</dbReference>
<feature type="binding site" evidence="2">
    <location>
        <position position="98"/>
    </location>
    <ligand>
        <name>Fe cation</name>
        <dbReference type="ChEBI" id="CHEBI:24875"/>
    </ligand>
</feature>
<dbReference type="PRINTS" id="PR01576">
    <property type="entry name" value="PDEFORMYLASE"/>
</dbReference>
<dbReference type="HAMAP" id="MF_00163">
    <property type="entry name" value="Pep_deformylase"/>
    <property type="match status" value="1"/>
</dbReference>
<dbReference type="PIRSF" id="PIRSF004749">
    <property type="entry name" value="Pep_def"/>
    <property type="match status" value="1"/>
</dbReference>
<dbReference type="PANTHER" id="PTHR10458:SF22">
    <property type="entry name" value="PEPTIDE DEFORMYLASE"/>
    <property type="match status" value="1"/>
</dbReference>
<keyword evidence="2" id="KW-0408">Iron</keyword>
<feature type="binding site" evidence="2">
    <location>
        <position position="140"/>
    </location>
    <ligand>
        <name>Fe cation</name>
        <dbReference type="ChEBI" id="CHEBI:24875"/>
    </ligand>
</feature>
<evidence type="ECO:0000256" key="2">
    <source>
        <dbReference type="HAMAP-Rule" id="MF_00163"/>
    </source>
</evidence>
<dbReference type="InterPro" id="IPR036821">
    <property type="entry name" value="Peptide_deformylase_sf"/>
</dbReference>
<dbReference type="GO" id="GO:0006412">
    <property type="term" value="P:translation"/>
    <property type="evidence" value="ECO:0007669"/>
    <property type="project" value="UniProtKB-UniRule"/>
</dbReference>
<dbReference type="SUPFAM" id="SSF56420">
    <property type="entry name" value="Peptide deformylase"/>
    <property type="match status" value="1"/>
</dbReference>
<comment type="similarity">
    <text evidence="1 2">Belongs to the polypeptide deformylase family.</text>
</comment>
<evidence type="ECO:0000313" key="4">
    <source>
        <dbReference type="Proteomes" id="UP000034366"/>
    </source>
</evidence>
<dbReference type="InterPro" id="IPR023635">
    <property type="entry name" value="Peptide_deformylase"/>
</dbReference>
<keyword evidence="2" id="KW-0479">Metal-binding</keyword>
<sequence>MIQKIVTVKDPVLRNISKEVKVFDKKTFSLIKDLKETLYIQKDPIGVGLAAPQIGRNFRIFAMKPKDDITTIVNPIVVSVSKTPKDLMDEHIKLMEGCLSLPNLYGPLKRPDNIKINYLDGNGEKQTKLFEAFEAQIIQHEIDHLEGVLFTDRLIEQKKPLYELVNDEWVQVEI</sequence>
<reference evidence="3 4" key="1">
    <citation type="journal article" date="2015" name="Nature">
        <title>rRNA introns, odd ribosomes, and small enigmatic genomes across a large radiation of phyla.</title>
        <authorList>
            <person name="Brown C.T."/>
            <person name="Hug L.A."/>
            <person name="Thomas B.C."/>
            <person name="Sharon I."/>
            <person name="Castelle C.J."/>
            <person name="Singh A."/>
            <person name="Wilkins M.J."/>
            <person name="Williams K.H."/>
            <person name="Banfield J.F."/>
        </authorList>
    </citation>
    <scope>NUCLEOTIDE SEQUENCE [LARGE SCALE GENOMIC DNA]</scope>
</reference>
<dbReference type="Gene3D" id="3.90.45.10">
    <property type="entry name" value="Peptide deformylase"/>
    <property type="match status" value="1"/>
</dbReference>
<name>A0A0G0IGV9_9BACT</name>
<proteinExistence type="inferred from homology"/>
<accession>A0A0G0IGV9</accession>
<evidence type="ECO:0000313" key="3">
    <source>
        <dbReference type="EMBL" id="KKQ50225.1"/>
    </source>
</evidence>